<dbReference type="InterPro" id="IPR001789">
    <property type="entry name" value="Sig_transdc_resp-reg_receiver"/>
</dbReference>
<protein>
    <submittedName>
        <fullName evidence="6">Response regulator</fullName>
    </submittedName>
</protein>
<dbReference type="PANTHER" id="PTHR43214">
    <property type="entry name" value="TWO-COMPONENT RESPONSE REGULATOR"/>
    <property type="match status" value="1"/>
</dbReference>
<evidence type="ECO:0000256" key="1">
    <source>
        <dbReference type="ARBA" id="ARBA00022553"/>
    </source>
</evidence>
<proteinExistence type="predicted"/>
<dbReference type="SUPFAM" id="SSF52172">
    <property type="entry name" value="CheY-like"/>
    <property type="match status" value="1"/>
</dbReference>
<dbReference type="InterPro" id="IPR058245">
    <property type="entry name" value="NreC/VraR/RcsB-like_REC"/>
</dbReference>
<dbReference type="InterPro" id="IPR036388">
    <property type="entry name" value="WH-like_DNA-bd_sf"/>
</dbReference>
<keyword evidence="1 3" id="KW-0597">Phosphoprotein</keyword>
<dbReference type="Pfam" id="PF00072">
    <property type="entry name" value="Response_reg"/>
    <property type="match status" value="1"/>
</dbReference>
<dbReference type="CDD" id="cd17535">
    <property type="entry name" value="REC_NarL-like"/>
    <property type="match status" value="1"/>
</dbReference>
<evidence type="ECO:0000256" key="3">
    <source>
        <dbReference type="PROSITE-ProRule" id="PRU00169"/>
    </source>
</evidence>
<dbReference type="Pfam" id="PF00196">
    <property type="entry name" value="GerE"/>
    <property type="match status" value="1"/>
</dbReference>
<feature type="domain" description="Response regulatory" evidence="5">
    <location>
        <begin position="4"/>
        <end position="122"/>
    </location>
</feature>
<dbReference type="PRINTS" id="PR00038">
    <property type="entry name" value="HTHLUXR"/>
</dbReference>
<dbReference type="PROSITE" id="PS50110">
    <property type="entry name" value="RESPONSE_REGULATORY"/>
    <property type="match status" value="1"/>
</dbReference>
<accession>A0ABY4T3S8</accession>
<evidence type="ECO:0000313" key="6">
    <source>
        <dbReference type="EMBL" id="URL59546.1"/>
    </source>
</evidence>
<dbReference type="EMBL" id="CP063231">
    <property type="protein sequence ID" value="URL59546.1"/>
    <property type="molecule type" value="Genomic_DNA"/>
</dbReference>
<dbReference type="PROSITE" id="PS50043">
    <property type="entry name" value="HTH_LUXR_2"/>
    <property type="match status" value="1"/>
</dbReference>
<feature type="modified residue" description="4-aspartylphosphate" evidence="3">
    <location>
        <position position="54"/>
    </location>
</feature>
<gene>
    <name evidence="6" type="ORF">IM816_05445</name>
</gene>
<dbReference type="SMART" id="SM00448">
    <property type="entry name" value="REC"/>
    <property type="match status" value="1"/>
</dbReference>
<dbReference type="InterPro" id="IPR039420">
    <property type="entry name" value="WalR-like"/>
</dbReference>
<evidence type="ECO:0000313" key="7">
    <source>
        <dbReference type="Proteomes" id="UP001056681"/>
    </source>
</evidence>
<dbReference type="RefSeq" id="WP_250340071.1">
    <property type="nucleotide sequence ID" value="NZ_CP063231.1"/>
</dbReference>
<evidence type="ECO:0000256" key="2">
    <source>
        <dbReference type="ARBA" id="ARBA00023125"/>
    </source>
</evidence>
<dbReference type="SMART" id="SM00421">
    <property type="entry name" value="HTH_LUXR"/>
    <property type="match status" value="1"/>
</dbReference>
<dbReference type="Gene3D" id="1.10.10.10">
    <property type="entry name" value="Winged helix-like DNA-binding domain superfamily/Winged helix DNA-binding domain"/>
    <property type="match status" value="1"/>
</dbReference>
<dbReference type="InterPro" id="IPR011006">
    <property type="entry name" value="CheY-like_superfamily"/>
</dbReference>
<dbReference type="InterPro" id="IPR000792">
    <property type="entry name" value="Tscrpt_reg_LuxR_C"/>
</dbReference>
<sequence>MPSTVIIADDHPVVVAGVETILKAHRYDVVARAHDTDALFDALADHPCDVVITDYSMPEGDQPDGMPMIRRIRAVRPDIGIVVLTMLSNPAILRGLLDMGVAAIFDKRTNLRDIPVAVHAADVGRSYLSPGIRRLFQEVDCATGPEELATRLSPREIEVLRAYAKGHSLSDIAALMGRSFKTISRQKRSAMAKLGLVNDAQLYQYLADVNAGTGDDWTPANDTTGGIRFFRGESRAP</sequence>
<dbReference type="PANTHER" id="PTHR43214:SF17">
    <property type="entry name" value="TRANSCRIPTIONAL REGULATORY PROTEIN RCSB"/>
    <property type="match status" value="1"/>
</dbReference>
<dbReference type="SUPFAM" id="SSF46894">
    <property type="entry name" value="C-terminal effector domain of the bipartite response regulators"/>
    <property type="match status" value="1"/>
</dbReference>
<feature type="domain" description="HTH luxR-type" evidence="4">
    <location>
        <begin position="145"/>
        <end position="210"/>
    </location>
</feature>
<organism evidence="6 7">
    <name type="scientific">Luteibacter flocculans</name>
    <dbReference type="NCBI Taxonomy" id="2780091"/>
    <lineage>
        <taxon>Bacteria</taxon>
        <taxon>Pseudomonadati</taxon>
        <taxon>Pseudomonadota</taxon>
        <taxon>Gammaproteobacteria</taxon>
        <taxon>Lysobacterales</taxon>
        <taxon>Rhodanobacteraceae</taxon>
        <taxon>Luteibacter</taxon>
    </lineage>
</organism>
<keyword evidence="7" id="KW-1185">Reference proteome</keyword>
<reference evidence="6" key="1">
    <citation type="submission" date="2020-10" db="EMBL/GenBank/DDBJ databases">
        <title>Whole-genome sequence of Luteibacter sp. EIF3.</title>
        <authorList>
            <person name="Friedrich I."/>
            <person name="Hertel R."/>
            <person name="Daniel R."/>
        </authorList>
    </citation>
    <scope>NUCLEOTIDE SEQUENCE</scope>
    <source>
        <strain evidence="6">EIF3</strain>
    </source>
</reference>
<name>A0ABY4T3S8_9GAMM</name>
<dbReference type="InterPro" id="IPR016032">
    <property type="entry name" value="Sig_transdc_resp-reg_C-effctor"/>
</dbReference>
<dbReference type="Gene3D" id="3.40.50.2300">
    <property type="match status" value="1"/>
</dbReference>
<evidence type="ECO:0000259" key="5">
    <source>
        <dbReference type="PROSITE" id="PS50110"/>
    </source>
</evidence>
<dbReference type="CDD" id="cd06170">
    <property type="entry name" value="LuxR_C_like"/>
    <property type="match status" value="1"/>
</dbReference>
<evidence type="ECO:0000259" key="4">
    <source>
        <dbReference type="PROSITE" id="PS50043"/>
    </source>
</evidence>
<keyword evidence="2" id="KW-0238">DNA-binding</keyword>
<dbReference type="Proteomes" id="UP001056681">
    <property type="component" value="Chromosome"/>
</dbReference>